<dbReference type="HAMAP" id="MF_00531">
    <property type="entry name" value="Ribosomal_uS19"/>
    <property type="match status" value="1"/>
</dbReference>
<dbReference type="NCBIfam" id="TIGR01050">
    <property type="entry name" value="rpsS_bact"/>
    <property type="match status" value="1"/>
</dbReference>
<dbReference type="PANTHER" id="PTHR11880">
    <property type="entry name" value="RIBOSOMAL PROTEIN S19P FAMILY MEMBER"/>
    <property type="match status" value="1"/>
</dbReference>
<proteinExistence type="inferred from homology"/>
<evidence type="ECO:0000256" key="3">
    <source>
        <dbReference type="ARBA" id="ARBA00022730"/>
    </source>
</evidence>
<dbReference type="Pfam" id="PF00203">
    <property type="entry name" value="Ribosomal_S19"/>
    <property type="match status" value="1"/>
</dbReference>
<dbReference type="InterPro" id="IPR005732">
    <property type="entry name" value="Ribosomal_uS19_bac-type"/>
</dbReference>
<keyword evidence="4 8" id="KW-0694">RNA-binding</keyword>
<keyword evidence="6 8" id="KW-0687">Ribonucleoprotein</keyword>
<comment type="function">
    <text evidence="1 8">Protein S19 forms a complex with S13 that binds strongly to the 16S ribosomal RNA.</text>
</comment>
<dbReference type="Gene3D" id="3.30.860.10">
    <property type="entry name" value="30s Ribosomal Protein S19, Chain A"/>
    <property type="match status" value="1"/>
</dbReference>
<evidence type="ECO:0000256" key="1">
    <source>
        <dbReference type="ARBA" id="ARBA00003239"/>
    </source>
</evidence>
<protein>
    <recommendedName>
        <fullName evidence="7 8">Small ribosomal subunit protein uS19</fullName>
    </recommendedName>
</protein>
<dbReference type="SUPFAM" id="SSF54570">
    <property type="entry name" value="Ribosomal protein S19"/>
    <property type="match status" value="1"/>
</dbReference>
<keyword evidence="11" id="KW-1185">Reference proteome</keyword>
<dbReference type="InterPro" id="IPR002222">
    <property type="entry name" value="Ribosomal_uS19"/>
</dbReference>
<evidence type="ECO:0000256" key="7">
    <source>
        <dbReference type="ARBA" id="ARBA00035163"/>
    </source>
</evidence>
<dbReference type="InterPro" id="IPR023575">
    <property type="entry name" value="Ribosomal_uS19_SF"/>
</dbReference>
<evidence type="ECO:0000256" key="4">
    <source>
        <dbReference type="ARBA" id="ARBA00022884"/>
    </source>
</evidence>
<organism evidence="10 11">
    <name type="scientific">Candidatus Phytoplasma melaleucae</name>
    <dbReference type="NCBI Taxonomy" id="2982630"/>
    <lineage>
        <taxon>Bacteria</taxon>
        <taxon>Bacillati</taxon>
        <taxon>Mycoplasmatota</taxon>
        <taxon>Mollicutes</taxon>
        <taxon>Acholeplasmatales</taxon>
        <taxon>Acholeplasmataceae</taxon>
        <taxon>Candidatus Phytoplasma</taxon>
    </lineage>
</organism>
<dbReference type="PRINTS" id="PR00975">
    <property type="entry name" value="RIBOSOMALS19"/>
</dbReference>
<keyword evidence="3 8" id="KW-0699">rRNA-binding</keyword>
<dbReference type="EMBL" id="JAOSID010000004">
    <property type="protein sequence ID" value="MDO8168123.1"/>
    <property type="molecule type" value="Genomic_DNA"/>
</dbReference>
<evidence type="ECO:0000256" key="9">
    <source>
        <dbReference type="RuleBase" id="RU003485"/>
    </source>
</evidence>
<name>A0ABT9DDJ0_9MOLU</name>
<comment type="caution">
    <text evidence="10">The sequence shown here is derived from an EMBL/GenBank/DDBJ whole genome shotgun (WGS) entry which is preliminary data.</text>
</comment>
<dbReference type="PANTHER" id="PTHR11880:SF8">
    <property type="entry name" value="SMALL RIBOSOMAL SUBUNIT PROTEIN US19M"/>
    <property type="match status" value="1"/>
</dbReference>
<evidence type="ECO:0000256" key="5">
    <source>
        <dbReference type="ARBA" id="ARBA00022980"/>
    </source>
</evidence>
<dbReference type="Proteomes" id="UP001172036">
    <property type="component" value="Unassembled WGS sequence"/>
</dbReference>
<evidence type="ECO:0000256" key="6">
    <source>
        <dbReference type="ARBA" id="ARBA00023274"/>
    </source>
</evidence>
<sequence length="94" mass="10918">MARSIKKGSFADEYLLLKIRQQNENKTKKLIQTRSRRTNITPEFVGHRIAVHNGREYIPIFITEDMVGFKLGSLTLTRKVAVHAKKDKKITKHK</sequence>
<dbReference type="RefSeq" id="WP_304515326.1">
    <property type="nucleotide sequence ID" value="NZ_JAOSID010000004.1"/>
</dbReference>
<evidence type="ECO:0000256" key="8">
    <source>
        <dbReference type="HAMAP-Rule" id="MF_00531"/>
    </source>
</evidence>
<dbReference type="GO" id="GO:0005840">
    <property type="term" value="C:ribosome"/>
    <property type="evidence" value="ECO:0007669"/>
    <property type="project" value="UniProtKB-KW"/>
</dbReference>
<dbReference type="PIRSF" id="PIRSF002144">
    <property type="entry name" value="Ribosomal_S19"/>
    <property type="match status" value="1"/>
</dbReference>
<reference evidence="10 11" key="1">
    <citation type="journal article" date="2023" name="Int. J. Syst. Evol. Microbiol.">
        <title>The observation of taxonomic boundaries for the 16SrII and 16SrXXV phytoplasmas using genome-based delimitation.</title>
        <authorList>
            <person name="Rodrigues Jardim B."/>
            <person name="Tran-Nguyen L.T.T."/>
            <person name="Gambley C."/>
            <person name="Al-Sadi A.M."/>
            <person name="Al-Subhi A.M."/>
            <person name="Foissac X."/>
            <person name="Salar P."/>
            <person name="Cai H."/>
            <person name="Yang J.Y."/>
            <person name="Davis R."/>
            <person name="Jones L."/>
            <person name="Rodoni B."/>
            <person name="Constable F.E."/>
        </authorList>
    </citation>
    <scope>NUCLEOTIDE SEQUENCE [LARGE SCALE GENOMIC DNA]</scope>
    <source>
        <strain evidence="10">BAWM-155c</strain>
    </source>
</reference>
<evidence type="ECO:0000256" key="2">
    <source>
        <dbReference type="ARBA" id="ARBA00007345"/>
    </source>
</evidence>
<accession>A0ABT9DDJ0</accession>
<keyword evidence="5 8" id="KW-0689">Ribosomal protein</keyword>
<gene>
    <name evidence="8 10" type="primary">rpsS</name>
    <name evidence="10" type="ORF">OC680_01325</name>
</gene>
<evidence type="ECO:0000313" key="11">
    <source>
        <dbReference type="Proteomes" id="UP001172036"/>
    </source>
</evidence>
<comment type="similarity">
    <text evidence="2 8 9">Belongs to the universal ribosomal protein uS19 family.</text>
</comment>
<evidence type="ECO:0000313" key="10">
    <source>
        <dbReference type="EMBL" id="MDO8168123.1"/>
    </source>
</evidence>